<dbReference type="InterPro" id="IPR015590">
    <property type="entry name" value="Aldehyde_DH_dom"/>
</dbReference>
<dbReference type="Gene3D" id="3.40.309.10">
    <property type="entry name" value="Aldehyde Dehydrogenase, Chain A, domain 2"/>
    <property type="match status" value="1"/>
</dbReference>
<dbReference type="PANTHER" id="PTHR42986:SF1">
    <property type="entry name" value="BENZALDEHYDE DEHYDROGENASE YFMT"/>
    <property type="match status" value="1"/>
</dbReference>
<dbReference type="OrthoDB" id="3802174at2"/>
<dbReference type="InterPro" id="IPR016163">
    <property type="entry name" value="Ald_DH_C"/>
</dbReference>
<evidence type="ECO:0000256" key="1">
    <source>
        <dbReference type="ARBA" id="ARBA00009986"/>
    </source>
</evidence>
<sequence length="484" mass="49480">MAFLDPGTWQGRVFTGAWTPGGDGVREVREPATGAVIGSVGAAGAAEVGAAVERAAAAQRAWAATPHTERVAVLIRAAALFAEHAAEIGDWLVREAGSVRLKAGIEIDGSAGECTQAAALASAPYGELLPAAGRVSLERRVPVGVVGVVSPFNFPLLLSMRSVAPALALGNAVIVKPDPRTAVCGGVVIARVFEEAGLPAGVLQVLPGGAEAGAALVEHPRVPVLSFTGSTRAGRAIGARAGELLKRAHLELGGNSALVVCADADLEAAASCGAFGSFLHQGQICMATGRHLVHRSLYDRYVELLGKKAEQLPVGDPFTAEVALGPIIDEGQLAKVADLVDRSVAAGARLVQGGTSDGPFFRPTVLADCHPAVPAYAEEVFGPVACVRPFDTLDEAAELAAETEYGLSLGVLTADPAAGLALADRIPSGLVHINDQTVNDDPSAPFGGVGASGVGRVGGTRANLEAFTETQWVTVRAETARYPF</sequence>
<feature type="domain" description="Aldehyde dehydrogenase" evidence="6">
    <location>
        <begin position="18"/>
        <end position="473"/>
    </location>
</feature>
<keyword evidence="3" id="KW-0520">NAD</keyword>
<name>A0A1I4YGG2_PSUAM</name>
<evidence type="ECO:0000259" key="6">
    <source>
        <dbReference type="Pfam" id="PF00171"/>
    </source>
</evidence>
<proteinExistence type="inferred from homology"/>
<dbReference type="SUPFAM" id="SSF53720">
    <property type="entry name" value="ALDH-like"/>
    <property type="match status" value="1"/>
</dbReference>
<protein>
    <submittedName>
        <fullName evidence="7">Benzaldehyde dehydrogenase (NAD)</fullName>
    </submittedName>
</protein>
<keyword evidence="8" id="KW-1185">Reference proteome</keyword>
<comment type="similarity">
    <text evidence="1 5">Belongs to the aldehyde dehydrogenase family.</text>
</comment>
<evidence type="ECO:0000313" key="8">
    <source>
        <dbReference type="Proteomes" id="UP000199614"/>
    </source>
</evidence>
<keyword evidence="2 5" id="KW-0560">Oxidoreductase</keyword>
<dbReference type="Gene3D" id="3.40.605.10">
    <property type="entry name" value="Aldehyde Dehydrogenase, Chain A, domain 1"/>
    <property type="match status" value="1"/>
</dbReference>
<dbReference type="EMBL" id="FOUY01000013">
    <property type="protein sequence ID" value="SFN37062.1"/>
    <property type="molecule type" value="Genomic_DNA"/>
</dbReference>
<evidence type="ECO:0000256" key="3">
    <source>
        <dbReference type="ARBA" id="ARBA00023027"/>
    </source>
</evidence>
<accession>A0A1I4YGG2</accession>
<dbReference type="AlphaFoldDB" id="A0A1I4YGG2"/>
<dbReference type="InterPro" id="IPR016161">
    <property type="entry name" value="Ald_DH/histidinol_DH"/>
</dbReference>
<dbReference type="STRING" id="260086.SAMN05216207_101394"/>
<dbReference type="InterPro" id="IPR029510">
    <property type="entry name" value="Ald_DH_CS_GLU"/>
</dbReference>
<dbReference type="InterPro" id="IPR016160">
    <property type="entry name" value="Ald_DH_CS_CYS"/>
</dbReference>
<organism evidence="7 8">
    <name type="scientific">Pseudonocardia ammonioxydans</name>
    <dbReference type="NCBI Taxonomy" id="260086"/>
    <lineage>
        <taxon>Bacteria</taxon>
        <taxon>Bacillati</taxon>
        <taxon>Actinomycetota</taxon>
        <taxon>Actinomycetes</taxon>
        <taxon>Pseudonocardiales</taxon>
        <taxon>Pseudonocardiaceae</taxon>
        <taxon>Pseudonocardia</taxon>
    </lineage>
</organism>
<reference evidence="7 8" key="1">
    <citation type="submission" date="2016-10" db="EMBL/GenBank/DDBJ databases">
        <authorList>
            <person name="de Groot N.N."/>
        </authorList>
    </citation>
    <scope>NUCLEOTIDE SEQUENCE [LARGE SCALE GENOMIC DNA]</scope>
    <source>
        <strain evidence="7 8">CGMCC 4.1877</strain>
    </source>
</reference>
<dbReference type="PANTHER" id="PTHR42986">
    <property type="entry name" value="BENZALDEHYDE DEHYDROGENASE YFMT"/>
    <property type="match status" value="1"/>
</dbReference>
<dbReference type="Proteomes" id="UP000199614">
    <property type="component" value="Unassembled WGS sequence"/>
</dbReference>
<evidence type="ECO:0000256" key="2">
    <source>
        <dbReference type="ARBA" id="ARBA00023002"/>
    </source>
</evidence>
<dbReference type="PROSITE" id="PS00687">
    <property type="entry name" value="ALDEHYDE_DEHYDR_GLU"/>
    <property type="match status" value="1"/>
</dbReference>
<dbReference type="Pfam" id="PF00171">
    <property type="entry name" value="Aldedh"/>
    <property type="match status" value="1"/>
</dbReference>
<dbReference type="PROSITE" id="PS00070">
    <property type="entry name" value="ALDEHYDE_DEHYDR_CYS"/>
    <property type="match status" value="1"/>
</dbReference>
<evidence type="ECO:0000256" key="4">
    <source>
        <dbReference type="PROSITE-ProRule" id="PRU10007"/>
    </source>
</evidence>
<evidence type="ECO:0000256" key="5">
    <source>
        <dbReference type="RuleBase" id="RU003345"/>
    </source>
</evidence>
<gene>
    <name evidence="7" type="ORF">SAMN05216207_101394</name>
</gene>
<dbReference type="RefSeq" id="WP_093343029.1">
    <property type="nucleotide sequence ID" value="NZ_FOUY01000013.1"/>
</dbReference>
<feature type="active site" evidence="4">
    <location>
        <position position="251"/>
    </location>
</feature>
<dbReference type="InterPro" id="IPR016162">
    <property type="entry name" value="Ald_DH_N"/>
</dbReference>
<dbReference type="GO" id="GO:0016620">
    <property type="term" value="F:oxidoreductase activity, acting on the aldehyde or oxo group of donors, NAD or NADP as acceptor"/>
    <property type="evidence" value="ECO:0007669"/>
    <property type="project" value="InterPro"/>
</dbReference>
<evidence type="ECO:0000313" key="7">
    <source>
        <dbReference type="EMBL" id="SFN37062.1"/>
    </source>
</evidence>